<dbReference type="Proteomes" id="UP000319263">
    <property type="component" value="Chromosome"/>
</dbReference>
<name>A0A516PW12_9ACTN</name>
<evidence type="ECO:0008006" key="3">
    <source>
        <dbReference type="Google" id="ProtNLM"/>
    </source>
</evidence>
<dbReference type="Gene3D" id="3.20.20.80">
    <property type="entry name" value="Glycosidases"/>
    <property type="match status" value="1"/>
</dbReference>
<dbReference type="InterPro" id="IPR017853">
    <property type="entry name" value="GH"/>
</dbReference>
<reference evidence="1 2" key="1">
    <citation type="submission" date="2019-07" db="EMBL/GenBank/DDBJ databases">
        <title>Microlunatus dokdonensis sp. nov. isolated from the rhizospheric soil of the wild plant Elymus tsukushiensis.</title>
        <authorList>
            <person name="Ghim S.-Y."/>
            <person name="Hwang Y.-J."/>
            <person name="Son J.-S."/>
            <person name="Shin J.-H."/>
        </authorList>
    </citation>
    <scope>NUCLEOTIDE SEQUENCE [LARGE SCALE GENOMIC DNA]</scope>
    <source>
        <strain evidence="1 2">KUDC0627</strain>
    </source>
</reference>
<evidence type="ECO:0000313" key="2">
    <source>
        <dbReference type="Proteomes" id="UP000319263"/>
    </source>
</evidence>
<gene>
    <name evidence="1" type="ORF">FOE78_05115</name>
</gene>
<sequence>MPDLQLGHELQITWRRGAAVVGAERTVIGEDWSGYRSVEVTVPAAELGSGTRLRFIGADGSDRAITLRPDGRTRPVGSGRLAVTVGLEPIGAPLLSRIAKLRIEHRPRNGRAGTLRVGALSLTQSCGFLGPSTFLDPALSTYDYPDRRWSTIAARIRDQGFTAIHLIILDFDKDYTEIVDALHALGLQVSLTIFPTTNVDAYNQHPNWRQVSLGGDGAYSWRVYLSPTNNDFVSWLHRQVSALMSRYAFDGLTLDEPWYEVWGGPYRDNPEHAHYMDVRESARDAFRRQHGFDPLTKIFSKDDEGVYYLTPEMKDSAEYQQWVQFRIATINNFMRGIADAARAVRSIDVFLTYVADVRVPGGAGKSPEYQAQDIPAMQNVVPPQGMIIETAWQDWLQPDLDPSYVLDYTKAYVPQLEPGVLGLGQPDIGSVVQRDMAWVKEFSADCWTGGFGGYVIYEWSIGKWPTGGPPLDYGS</sequence>
<keyword evidence="2" id="KW-1185">Reference proteome</keyword>
<dbReference type="OrthoDB" id="5171802at2"/>
<protein>
    <recommendedName>
        <fullName evidence="3">DUF4015 domain-containing protein</fullName>
    </recommendedName>
</protein>
<dbReference type="EMBL" id="CP041692">
    <property type="protein sequence ID" value="QDP95376.1"/>
    <property type="molecule type" value="Genomic_DNA"/>
</dbReference>
<dbReference type="RefSeq" id="WP_143985349.1">
    <property type="nucleotide sequence ID" value="NZ_CP041692.1"/>
</dbReference>
<accession>A0A516PW12</accession>
<dbReference type="SUPFAM" id="SSF51445">
    <property type="entry name" value="(Trans)glycosidases"/>
    <property type="match status" value="1"/>
</dbReference>
<dbReference type="KEGG" id="mik:FOE78_05115"/>
<proteinExistence type="predicted"/>
<evidence type="ECO:0000313" key="1">
    <source>
        <dbReference type="EMBL" id="QDP95376.1"/>
    </source>
</evidence>
<dbReference type="AlphaFoldDB" id="A0A516PW12"/>
<organism evidence="1 2">
    <name type="scientific">Microlunatus elymi</name>
    <dbReference type="NCBI Taxonomy" id="2596828"/>
    <lineage>
        <taxon>Bacteria</taxon>
        <taxon>Bacillati</taxon>
        <taxon>Actinomycetota</taxon>
        <taxon>Actinomycetes</taxon>
        <taxon>Propionibacteriales</taxon>
        <taxon>Propionibacteriaceae</taxon>
        <taxon>Microlunatus</taxon>
    </lineage>
</organism>